<evidence type="ECO:0000259" key="2">
    <source>
        <dbReference type="Pfam" id="PF01345"/>
    </source>
</evidence>
<evidence type="ECO:0000313" key="4">
    <source>
        <dbReference type="Proteomes" id="UP000245461"/>
    </source>
</evidence>
<dbReference type="NCBIfam" id="TIGR01451">
    <property type="entry name" value="B_ant_repeat"/>
    <property type="match status" value="2"/>
</dbReference>
<organism evidence="3 4">
    <name type="scientific">Zavarzinia aquatilis</name>
    <dbReference type="NCBI Taxonomy" id="2211142"/>
    <lineage>
        <taxon>Bacteria</taxon>
        <taxon>Pseudomonadati</taxon>
        <taxon>Pseudomonadota</taxon>
        <taxon>Alphaproteobacteria</taxon>
        <taxon>Rhodospirillales</taxon>
        <taxon>Zavarziniaceae</taxon>
        <taxon>Zavarzinia</taxon>
    </lineage>
</organism>
<evidence type="ECO:0000256" key="1">
    <source>
        <dbReference type="SAM" id="SignalP"/>
    </source>
</evidence>
<protein>
    <recommendedName>
        <fullName evidence="2">DUF11 domain-containing protein</fullName>
    </recommendedName>
</protein>
<feature type="chain" id="PRO_5016438331" description="DUF11 domain-containing protein" evidence="1">
    <location>
        <begin position="36"/>
        <end position="935"/>
    </location>
</feature>
<comment type="caution">
    <text evidence="3">The sequence shown here is derived from an EMBL/GenBank/DDBJ whole genome shotgun (WGS) entry which is preliminary data.</text>
</comment>
<evidence type="ECO:0000313" key="3">
    <source>
        <dbReference type="EMBL" id="PWR18145.1"/>
    </source>
</evidence>
<keyword evidence="1" id="KW-0732">Signal</keyword>
<dbReference type="AlphaFoldDB" id="A0A317DZ33"/>
<feature type="domain" description="DUF11" evidence="2">
    <location>
        <begin position="850"/>
        <end position="934"/>
    </location>
</feature>
<dbReference type="PANTHER" id="PTHR34819">
    <property type="entry name" value="LARGE CYSTEINE-RICH PERIPLASMIC PROTEIN OMCB"/>
    <property type="match status" value="1"/>
</dbReference>
<dbReference type="InterPro" id="IPR001434">
    <property type="entry name" value="OmcB-like_DUF11"/>
</dbReference>
<dbReference type="InterPro" id="IPR047589">
    <property type="entry name" value="DUF11_rpt"/>
</dbReference>
<accession>A0A317DZ33</accession>
<dbReference type="EMBL" id="QGLE01000017">
    <property type="protein sequence ID" value="PWR18145.1"/>
    <property type="molecule type" value="Genomic_DNA"/>
</dbReference>
<dbReference type="Proteomes" id="UP000245461">
    <property type="component" value="Unassembled WGS sequence"/>
</dbReference>
<name>A0A317DZ33_9PROT</name>
<sequence length="935" mass="92872">MMGKDMKRGRGSSRLLGLWLLAMAAVIGTGGAALAAAPAAGTIITNSASATYLDALGASQTAQSNTVETKVLPKAAFTLTQDNTKQGAPGTTVYFPHILTNTGNAADSFTLTLSAITGTAATSCEVYLDNGSGQPTGASLGSCGSAFTTSTLAAGADLKLVIAVPVGASATPTDTASLTITGASVADGTLTPIVNTDTLQVTNGAAFSIVKAISGASSGPAGSTISYTLTINNTGNAAGDVTITDTFGTANAPTSGLLYLPGSGRWSSSGSTAMSDASDGNDQTAGAQSIDYSFATTGTSATDSGSAGKLTVVLHAVAPNSTQQVTFQVKVSTVAVAGVVNAPVVGRSQTTNQATYSCPTATNASQTCTTTQVPYDVTLATGVVINGSTSSSANGTGEPVNIPSAAAGQTVSYTNVVWNTGNSTDTFKLTQTSTDFPAGTTFLLYQADGATPLTNTTTPPIPALDTDASCVAPLLKDTVLHRCGYPVVVKATLPTSAPAGGPFTTVYTATSNNDPTKSDTVADTLTILTAAQVTLANDAALALKGASAPQTTLTASAGSSVTFPLYIASNIADTYTLTASQDNFSGTLPSGWSVVFRTPTAGSCSAPGTVDNTVTINAAQTSTTTGTLVSCAVVTTSASAAPGTQPVYFKVVGTSTAVSIKQDAVTIATARSITLTPNNSGQAVPGGSVTYAHVLTNTGNAAEGGTCSTVVFSGGDSLSGWSSVIYYDKNNDGTLDSGDPVVNSVSEIAAGGLYTDGTAVTAQTLPVGKAVRLFVKVFAPASAIAGQTDTRTLTATVSNSSCTAAVPAAQTVTDVTNVNTALVRLEKTQALDAGCDGTADGAFGAAQIEAKPGQCVVYRVVATNQGTQQVTALKINDSTPSYTTYSGPTVATLCSPSGSADSAPSVGGSGAIACGEYTLAAGASVTLQFRVKINE</sequence>
<proteinExistence type="predicted"/>
<dbReference type="OrthoDB" id="8455960at2"/>
<feature type="signal peptide" evidence="1">
    <location>
        <begin position="1"/>
        <end position="35"/>
    </location>
</feature>
<dbReference type="InterPro" id="IPR051172">
    <property type="entry name" value="Chlamydia_OmcB"/>
</dbReference>
<gene>
    <name evidence="3" type="ORF">DKG74_20090</name>
</gene>
<dbReference type="Pfam" id="PF01345">
    <property type="entry name" value="DUF11"/>
    <property type="match status" value="1"/>
</dbReference>
<keyword evidence="4" id="KW-1185">Reference proteome</keyword>
<reference evidence="3 4" key="1">
    <citation type="submission" date="2018-05" db="EMBL/GenBank/DDBJ databases">
        <title>Zavarzinia sp. HR-AS.</title>
        <authorList>
            <person name="Lee Y."/>
            <person name="Jeon C.O."/>
        </authorList>
    </citation>
    <scope>NUCLEOTIDE SEQUENCE [LARGE SCALE GENOMIC DNA]</scope>
    <source>
        <strain evidence="3 4">HR-AS</strain>
    </source>
</reference>